<keyword evidence="1" id="KW-0472">Membrane</keyword>
<protein>
    <submittedName>
        <fullName evidence="2">Uncharacterized protein</fullName>
    </submittedName>
</protein>
<dbReference type="EMBL" id="JADJZA010000008">
    <property type="protein sequence ID" value="MBK9298330.1"/>
    <property type="molecule type" value="Genomic_DNA"/>
</dbReference>
<organism evidence="2 3">
    <name type="scientific">Candidatus Neomicrothrix subdominans</name>
    <dbReference type="NCBI Taxonomy" id="2954438"/>
    <lineage>
        <taxon>Bacteria</taxon>
        <taxon>Bacillati</taxon>
        <taxon>Actinomycetota</taxon>
        <taxon>Acidimicrobiia</taxon>
        <taxon>Acidimicrobiales</taxon>
        <taxon>Microthrixaceae</taxon>
        <taxon>Candidatus Neomicrothrix</taxon>
    </lineage>
</organism>
<proteinExistence type="predicted"/>
<sequence>MGNELPQMGEVAPARRNGWLAVAAVMMVIGALGVFNALWMWLVEHRMVFLLALPVNLLMGYWLVMGAWRRANPTSADQAVADGRYR</sequence>
<comment type="caution">
    <text evidence="2">The sequence shown here is derived from an EMBL/GenBank/DDBJ whole genome shotgun (WGS) entry which is preliminary data.</text>
</comment>
<keyword evidence="1" id="KW-0812">Transmembrane</keyword>
<dbReference type="Proteomes" id="UP000727993">
    <property type="component" value="Unassembled WGS sequence"/>
</dbReference>
<gene>
    <name evidence="2" type="ORF">IPN02_16115</name>
</gene>
<dbReference type="AlphaFoldDB" id="A0A936NE61"/>
<reference evidence="2 3" key="1">
    <citation type="submission" date="2020-10" db="EMBL/GenBank/DDBJ databases">
        <title>Connecting structure to function with the recovery of over 1000 high-quality activated sludge metagenome-assembled genomes encoding full-length rRNA genes using long-read sequencing.</title>
        <authorList>
            <person name="Singleton C.M."/>
            <person name="Petriglieri F."/>
            <person name="Kristensen J.M."/>
            <person name="Kirkegaard R.H."/>
            <person name="Michaelsen T.Y."/>
            <person name="Andersen M.H."/>
            <person name="Karst S.M."/>
            <person name="Dueholm M.S."/>
            <person name="Nielsen P.H."/>
            <person name="Albertsen M."/>
        </authorList>
    </citation>
    <scope>NUCLEOTIDE SEQUENCE [LARGE SCALE GENOMIC DNA]</scope>
    <source>
        <strain evidence="2">Lyne_18-Q3-R50-59_MAXAC.006</strain>
    </source>
</reference>
<feature type="transmembrane region" description="Helical" evidence="1">
    <location>
        <begin position="20"/>
        <end position="42"/>
    </location>
</feature>
<evidence type="ECO:0000313" key="2">
    <source>
        <dbReference type="EMBL" id="MBK9298330.1"/>
    </source>
</evidence>
<name>A0A936NE61_9ACTN</name>
<accession>A0A936NE61</accession>
<evidence type="ECO:0000256" key="1">
    <source>
        <dbReference type="SAM" id="Phobius"/>
    </source>
</evidence>
<feature type="transmembrane region" description="Helical" evidence="1">
    <location>
        <begin position="48"/>
        <end position="68"/>
    </location>
</feature>
<evidence type="ECO:0000313" key="3">
    <source>
        <dbReference type="Proteomes" id="UP000727993"/>
    </source>
</evidence>
<keyword evidence="1" id="KW-1133">Transmembrane helix</keyword>